<gene>
    <name evidence="9" type="ORF">EW146_g2281</name>
</gene>
<dbReference type="PROSITE" id="PS00036">
    <property type="entry name" value="BZIP_BASIC"/>
    <property type="match status" value="1"/>
</dbReference>
<evidence type="ECO:0000256" key="3">
    <source>
        <dbReference type="ARBA" id="ARBA00023125"/>
    </source>
</evidence>
<keyword evidence="5" id="KW-0539">Nucleus</keyword>
<protein>
    <recommendedName>
        <fullName evidence="8">BZIP domain-containing protein</fullName>
    </recommendedName>
</protein>
<keyword evidence="4" id="KW-0804">Transcription</keyword>
<feature type="region of interest" description="Disordered" evidence="7">
    <location>
        <begin position="344"/>
        <end position="366"/>
    </location>
</feature>
<evidence type="ECO:0000256" key="1">
    <source>
        <dbReference type="ARBA" id="ARBA00004123"/>
    </source>
</evidence>
<sequence length="366" mass="39346">MQDAGAIQAESEERDESVLWTTYQAHHLIVHALCFASHHAEGARLFNVPKVLSLGPASLAMPPSNLQGLNLVHPHSSNPYLSDSQDLLSNPHFPELNAQLDLWTNLAFESDEPLGHKGHSLSHGNVEQPSSNGDAEEEEDEELEAGPAHTDNHDNVVLGNPVNNVAPPAPAAGPQGPAFDINAILAGLGVDPFSAPPFHQNAPPAAAPSLAQILALYPMQAQAYHAPPPPPAPSLTEPEPHAQPPNKRARTRKLSVSTIADDFLESEPNTPDGSSPLSAAEDKRRRNTAASARFRLKKKEREAALEKKAKELEQRVAELERECEGLRRENGWLKGLVVGVTGAGAAQQSQVGVKRPRESNVEVESK</sequence>
<dbReference type="GO" id="GO:0001228">
    <property type="term" value="F:DNA-binding transcription activator activity, RNA polymerase II-specific"/>
    <property type="evidence" value="ECO:0007669"/>
    <property type="project" value="TreeGrafter"/>
</dbReference>
<organism evidence="9 10">
    <name type="scientific">Bondarzewia mesenterica</name>
    <dbReference type="NCBI Taxonomy" id="1095465"/>
    <lineage>
        <taxon>Eukaryota</taxon>
        <taxon>Fungi</taxon>
        <taxon>Dikarya</taxon>
        <taxon>Basidiomycota</taxon>
        <taxon>Agaricomycotina</taxon>
        <taxon>Agaricomycetes</taxon>
        <taxon>Russulales</taxon>
        <taxon>Bondarzewiaceae</taxon>
        <taxon>Bondarzewia</taxon>
    </lineage>
</organism>
<feature type="compositionally biased region" description="Low complexity" evidence="7">
    <location>
        <begin position="344"/>
        <end position="353"/>
    </location>
</feature>
<reference evidence="9 10" key="1">
    <citation type="submission" date="2019-02" db="EMBL/GenBank/DDBJ databases">
        <title>Genome sequencing of the rare red list fungi Bondarzewia mesenterica.</title>
        <authorList>
            <person name="Buettner E."/>
            <person name="Kellner H."/>
        </authorList>
    </citation>
    <scope>NUCLEOTIDE SEQUENCE [LARGE SCALE GENOMIC DNA]</scope>
    <source>
        <strain evidence="9 10">DSM 108281</strain>
    </source>
</reference>
<dbReference type="Proteomes" id="UP000310158">
    <property type="component" value="Unassembled WGS sequence"/>
</dbReference>
<dbReference type="GO" id="GO:0000977">
    <property type="term" value="F:RNA polymerase II transcription regulatory region sequence-specific DNA binding"/>
    <property type="evidence" value="ECO:0007669"/>
    <property type="project" value="TreeGrafter"/>
</dbReference>
<feature type="compositionally biased region" description="Polar residues" evidence="7">
    <location>
        <begin position="267"/>
        <end position="277"/>
    </location>
</feature>
<evidence type="ECO:0000313" key="10">
    <source>
        <dbReference type="Proteomes" id="UP000310158"/>
    </source>
</evidence>
<dbReference type="Pfam" id="PF07716">
    <property type="entry name" value="bZIP_2"/>
    <property type="match status" value="1"/>
</dbReference>
<keyword evidence="10" id="KW-1185">Reference proteome</keyword>
<dbReference type="AlphaFoldDB" id="A0A4S4M7C7"/>
<keyword evidence="2" id="KW-0805">Transcription regulation</keyword>
<evidence type="ECO:0000259" key="8">
    <source>
        <dbReference type="PROSITE" id="PS50217"/>
    </source>
</evidence>
<keyword evidence="6" id="KW-0175">Coiled coil</keyword>
<feature type="compositionally biased region" description="Acidic residues" evidence="7">
    <location>
        <begin position="134"/>
        <end position="144"/>
    </location>
</feature>
<accession>A0A4S4M7C7</accession>
<dbReference type="OrthoDB" id="1939598at2759"/>
<keyword evidence="3" id="KW-0238">DNA-binding</keyword>
<evidence type="ECO:0000313" key="9">
    <source>
        <dbReference type="EMBL" id="THH18760.1"/>
    </source>
</evidence>
<dbReference type="SUPFAM" id="SSF57959">
    <property type="entry name" value="Leucine zipper domain"/>
    <property type="match status" value="1"/>
</dbReference>
<feature type="compositionally biased region" description="Low complexity" evidence="7">
    <location>
        <begin position="155"/>
        <end position="174"/>
    </location>
</feature>
<comment type="caution">
    <text evidence="9">The sequence shown here is derived from an EMBL/GenBank/DDBJ whole genome shotgun (WGS) entry which is preliminary data.</text>
</comment>
<feature type="compositionally biased region" description="Basic and acidic residues" evidence="7">
    <location>
        <begin position="355"/>
        <end position="366"/>
    </location>
</feature>
<feature type="region of interest" description="Disordered" evidence="7">
    <location>
        <begin position="224"/>
        <end position="295"/>
    </location>
</feature>
<evidence type="ECO:0000256" key="6">
    <source>
        <dbReference type="SAM" id="Coils"/>
    </source>
</evidence>
<feature type="domain" description="BZIP" evidence="8">
    <location>
        <begin position="281"/>
        <end position="340"/>
    </location>
</feature>
<evidence type="ECO:0000256" key="5">
    <source>
        <dbReference type="ARBA" id="ARBA00023242"/>
    </source>
</evidence>
<dbReference type="PROSITE" id="PS50217">
    <property type="entry name" value="BZIP"/>
    <property type="match status" value="1"/>
</dbReference>
<dbReference type="InterPro" id="IPR046347">
    <property type="entry name" value="bZIP_sf"/>
</dbReference>
<feature type="compositionally biased region" description="Polar residues" evidence="7">
    <location>
        <begin position="122"/>
        <end position="133"/>
    </location>
</feature>
<dbReference type="InterPro" id="IPR004827">
    <property type="entry name" value="bZIP"/>
</dbReference>
<evidence type="ECO:0000256" key="7">
    <source>
        <dbReference type="SAM" id="MobiDB-lite"/>
    </source>
</evidence>
<dbReference type="SMART" id="SM00338">
    <property type="entry name" value="BRLZ"/>
    <property type="match status" value="1"/>
</dbReference>
<feature type="region of interest" description="Disordered" evidence="7">
    <location>
        <begin position="114"/>
        <end position="174"/>
    </location>
</feature>
<dbReference type="GO" id="GO:0005634">
    <property type="term" value="C:nucleus"/>
    <property type="evidence" value="ECO:0007669"/>
    <property type="project" value="UniProtKB-SubCell"/>
</dbReference>
<feature type="coiled-coil region" evidence="6">
    <location>
        <begin position="295"/>
        <end position="329"/>
    </location>
</feature>
<name>A0A4S4M7C7_9AGAM</name>
<dbReference type="PANTHER" id="PTHR13044">
    <property type="entry name" value="ACTIVATING TRANSCRIPTION FACTOR ATF 4/5"/>
    <property type="match status" value="1"/>
</dbReference>
<dbReference type="Gene3D" id="1.20.5.170">
    <property type="match status" value="1"/>
</dbReference>
<evidence type="ECO:0000256" key="2">
    <source>
        <dbReference type="ARBA" id="ARBA00023015"/>
    </source>
</evidence>
<dbReference type="CDD" id="cd14705">
    <property type="entry name" value="bZIP_Zip1"/>
    <property type="match status" value="1"/>
</dbReference>
<comment type="subcellular location">
    <subcellularLocation>
        <location evidence="1">Nucleus</location>
    </subcellularLocation>
</comment>
<dbReference type="EMBL" id="SGPL01000065">
    <property type="protein sequence ID" value="THH18760.1"/>
    <property type="molecule type" value="Genomic_DNA"/>
</dbReference>
<proteinExistence type="predicted"/>
<dbReference type="PANTHER" id="PTHR13044:SF14">
    <property type="entry name" value="CRYPTOCEPHAL, ISOFORM A"/>
    <property type="match status" value="1"/>
</dbReference>
<evidence type="ECO:0000256" key="4">
    <source>
        <dbReference type="ARBA" id="ARBA00023163"/>
    </source>
</evidence>